<gene>
    <name evidence="1" type="ORF">ACFSUS_28035</name>
</gene>
<proteinExistence type="predicted"/>
<accession>A0ABW5MBQ2</accession>
<comment type="caution">
    <text evidence="1">The sequence shown here is derived from an EMBL/GenBank/DDBJ whole genome shotgun (WGS) entry which is preliminary data.</text>
</comment>
<protein>
    <recommendedName>
        <fullName evidence="3">T9SS C-terminal target domain-containing protein</fullName>
    </recommendedName>
</protein>
<evidence type="ECO:0000313" key="2">
    <source>
        <dbReference type="Proteomes" id="UP001597469"/>
    </source>
</evidence>
<name>A0ABW5MBQ2_9BACT</name>
<reference evidence="2" key="1">
    <citation type="journal article" date="2019" name="Int. J. Syst. Evol. Microbiol.">
        <title>The Global Catalogue of Microorganisms (GCM) 10K type strain sequencing project: providing services to taxonomists for standard genome sequencing and annotation.</title>
        <authorList>
            <consortium name="The Broad Institute Genomics Platform"/>
            <consortium name="The Broad Institute Genome Sequencing Center for Infectious Disease"/>
            <person name="Wu L."/>
            <person name="Ma J."/>
        </authorList>
    </citation>
    <scope>NUCLEOTIDE SEQUENCE [LARGE SCALE GENOMIC DNA]</scope>
    <source>
        <strain evidence="2">KCTC 42805</strain>
    </source>
</reference>
<evidence type="ECO:0000313" key="1">
    <source>
        <dbReference type="EMBL" id="MFD2574518.1"/>
    </source>
</evidence>
<dbReference type="RefSeq" id="WP_381528334.1">
    <property type="nucleotide sequence ID" value="NZ_JBHULN010000030.1"/>
</dbReference>
<dbReference type="EMBL" id="JBHULN010000030">
    <property type="protein sequence ID" value="MFD2574518.1"/>
    <property type="molecule type" value="Genomic_DNA"/>
</dbReference>
<organism evidence="1 2">
    <name type="scientific">Spirosoma soli</name>
    <dbReference type="NCBI Taxonomy" id="1770529"/>
    <lineage>
        <taxon>Bacteria</taxon>
        <taxon>Pseudomonadati</taxon>
        <taxon>Bacteroidota</taxon>
        <taxon>Cytophagia</taxon>
        <taxon>Cytophagales</taxon>
        <taxon>Cytophagaceae</taxon>
        <taxon>Spirosoma</taxon>
    </lineage>
</organism>
<dbReference type="SUPFAM" id="SSF51126">
    <property type="entry name" value="Pectin lyase-like"/>
    <property type="match status" value="1"/>
</dbReference>
<dbReference type="Proteomes" id="UP001597469">
    <property type="component" value="Unassembled WGS sequence"/>
</dbReference>
<sequence length="186" mass="19466">MKAVFTNALTSARYLPAVALLTLALWLLDSQKACSQTVYVTPEGAGERTGVDWANALPGEQLQPQLAASTAGSVFRLAGGIYKPTTTSDRLVSFTIPAGVSVFGGYMGIGANPDTRVNFSQARQPSSTTLSGDIDSDNQLNSTNANNVVVFKNAGTVNSFSPTRLDGVVITGVPGSKCYYLSGNYS</sequence>
<evidence type="ECO:0008006" key="3">
    <source>
        <dbReference type="Google" id="ProtNLM"/>
    </source>
</evidence>
<keyword evidence="2" id="KW-1185">Reference proteome</keyword>
<dbReference type="InterPro" id="IPR011050">
    <property type="entry name" value="Pectin_lyase_fold/virulence"/>
</dbReference>